<dbReference type="InterPro" id="IPR051049">
    <property type="entry name" value="Dienelactone_hydrolase-like"/>
</dbReference>
<dbReference type="GO" id="GO:0016787">
    <property type="term" value="F:hydrolase activity"/>
    <property type="evidence" value="ECO:0007669"/>
    <property type="project" value="UniProtKB-KW"/>
</dbReference>
<evidence type="ECO:0000259" key="2">
    <source>
        <dbReference type="Pfam" id="PF01738"/>
    </source>
</evidence>
<feature type="signal peptide" evidence="1">
    <location>
        <begin position="1"/>
        <end position="32"/>
    </location>
</feature>
<dbReference type="PANTHER" id="PTHR46623">
    <property type="entry name" value="CARBOXYMETHYLENEBUTENOLIDASE-RELATED"/>
    <property type="match status" value="1"/>
</dbReference>
<comment type="caution">
    <text evidence="3">The sequence shown here is derived from an EMBL/GenBank/DDBJ whole genome shotgun (WGS) entry which is preliminary data.</text>
</comment>
<protein>
    <submittedName>
        <fullName evidence="3">Dienelactone hydrolase family protein</fullName>
        <ecNumber evidence="3">3.1.-.-</ecNumber>
    </submittedName>
</protein>
<dbReference type="PANTHER" id="PTHR46623:SF10">
    <property type="entry name" value="CARBOXYMETHYLENEBUTENOLIDASE HOMOLOG"/>
    <property type="match status" value="1"/>
</dbReference>
<feature type="chain" id="PRO_5046715090" evidence="1">
    <location>
        <begin position="33"/>
        <end position="281"/>
    </location>
</feature>
<dbReference type="Gene3D" id="3.40.50.1820">
    <property type="entry name" value="alpha/beta hydrolase"/>
    <property type="match status" value="1"/>
</dbReference>
<name>A0ABW3T3L0_9CAUL</name>
<dbReference type="EC" id="3.1.-.-" evidence="3"/>
<dbReference type="InterPro" id="IPR002925">
    <property type="entry name" value="Dienelactn_hydro"/>
</dbReference>
<dbReference type="Proteomes" id="UP001597216">
    <property type="component" value="Unassembled WGS sequence"/>
</dbReference>
<dbReference type="PROSITE" id="PS51318">
    <property type="entry name" value="TAT"/>
    <property type="match status" value="1"/>
</dbReference>
<organism evidence="3 4">
    <name type="scientific">Phenylobacterium conjunctum</name>
    <dbReference type="NCBI Taxonomy" id="1298959"/>
    <lineage>
        <taxon>Bacteria</taxon>
        <taxon>Pseudomonadati</taxon>
        <taxon>Pseudomonadota</taxon>
        <taxon>Alphaproteobacteria</taxon>
        <taxon>Caulobacterales</taxon>
        <taxon>Caulobacteraceae</taxon>
        <taxon>Phenylobacterium</taxon>
    </lineage>
</organism>
<evidence type="ECO:0000256" key="1">
    <source>
        <dbReference type="SAM" id="SignalP"/>
    </source>
</evidence>
<dbReference type="EMBL" id="JBHTLQ010000018">
    <property type="protein sequence ID" value="MFD1190871.1"/>
    <property type="molecule type" value="Genomic_DNA"/>
</dbReference>
<dbReference type="InterPro" id="IPR006311">
    <property type="entry name" value="TAT_signal"/>
</dbReference>
<gene>
    <name evidence="3" type="ORF">ACFQ27_09795</name>
</gene>
<dbReference type="InterPro" id="IPR029058">
    <property type="entry name" value="AB_hydrolase_fold"/>
</dbReference>
<sequence length="281" mass="29543">MPDDSTNTVSRRDFAALTVAAGATAVAGAAQAAEVVETDVSIKTPDGTCDAVLFHPAGKGKWPAVLVWTDALGLRPAFRDMGKRLAAEGYVVLVPNPFYRSRPAPVFTGPFDFANPTDRAKLAELRKLLTPDAVTRDGTAFLAFLDAQKVTNTKKKAGVQGYCMGGPMTMQTAAALPGRVGAGGSFHGGGLVTASPESPHLLIPKMKASFYFGVAMNDDQKEPETKDKLKAAYAAAGLPAKIEVYDGAMHGWCVPGSAVYNQPAAERAWAELLALYKGALV</sequence>
<dbReference type="SUPFAM" id="SSF53474">
    <property type="entry name" value="alpha/beta-Hydrolases"/>
    <property type="match status" value="1"/>
</dbReference>
<keyword evidence="3" id="KW-0378">Hydrolase</keyword>
<keyword evidence="1" id="KW-0732">Signal</keyword>
<evidence type="ECO:0000313" key="3">
    <source>
        <dbReference type="EMBL" id="MFD1190871.1"/>
    </source>
</evidence>
<accession>A0ABW3T3L0</accession>
<keyword evidence="4" id="KW-1185">Reference proteome</keyword>
<feature type="domain" description="Dienelactone hydrolase" evidence="2">
    <location>
        <begin position="50"/>
        <end position="277"/>
    </location>
</feature>
<dbReference type="Pfam" id="PF01738">
    <property type="entry name" value="DLH"/>
    <property type="match status" value="1"/>
</dbReference>
<reference evidence="4" key="1">
    <citation type="journal article" date="2019" name="Int. J. Syst. Evol. Microbiol.">
        <title>The Global Catalogue of Microorganisms (GCM) 10K type strain sequencing project: providing services to taxonomists for standard genome sequencing and annotation.</title>
        <authorList>
            <consortium name="The Broad Institute Genomics Platform"/>
            <consortium name="The Broad Institute Genome Sequencing Center for Infectious Disease"/>
            <person name="Wu L."/>
            <person name="Ma J."/>
        </authorList>
    </citation>
    <scope>NUCLEOTIDE SEQUENCE [LARGE SCALE GENOMIC DNA]</scope>
    <source>
        <strain evidence="4">CCUG 55074</strain>
    </source>
</reference>
<evidence type="ECO:0000313" key="4">
    <source>
        <dbReference type="Proteomes" id="UP001597216"/>
    </source>
</evidence>
<dbReference type="RefSeq" id="WP_377353462.1">
    <property type="nucleotide sequence ID" value="NZ_JBHTLQ010000018.1"/>
</dbReference>
<proteinExistence type="predicted"/>